<dbReference type="Proteomes" id="UP000438429">
    <property type="component" value="Unassembled WGS sequence"/>
</dbReference>
<dbReference type="AlphaFoldDB" id="A0A6A4RQ42"/>
<reference evidence="1 2" key="1">
    <citation type="submission" date="2019-06" db="EMBL/GenBank/DDBJ databases">
        <title>Draft genomes of female and male turbot (Scophthalmus maximus).</title>
        <authorList>
            <person name="Xu H."/>
            <person name="Xu X.-W."/>
            <person name="Shao C."/>
            <person name="Chen S."/>
        </authorList>
    </citation>
    <scope>NUCLEOTIDE SEQUENCE [LARGE SCALE GENOMIC DNA]</scope>
    <source>
        <strain evidence="1">Ysfricsl-2016a</strain>
        <tissue evidence="1">Blood</tissue>
    </source>
</reference>
<accession>A0A6A4RQ42</accession>
<dbReference type="EMBL" id="VEVO01000034">
    <property type="protein sequence ID" value="KAF0022295.1"/>
    <property type="molecule type" value="Genomic_DNA"/>
</dbReference>
<proteinExistence type="predicted"/>
<protein>
    <submittedName>
        <fullName evidence="1">Uncharacterized protein</fullName>
    </submittedName>
</protein>
<comment type="caution">
    <text evidence="1">The sequence shown here is derived from an EMBL/GenBank/DDBJ whole genome shotgun (WGS) entry which is preliminary data.</text>
</comment>
<evidence type="ECO:0000313" key="1">
    <source>
        <dbReference type="EMBL" id="KAF0022295.1"/>
    </source>
</evidence>
<name>A0A6A4RQ42_SCOMX</name>
<organism evidence="1 2">
    <name type="scientific">Scophthalmus maximus</name>
    <name type="common">Turbot</name>
    <name type="synonym">Psetta maxima</name>
    <dbReference type="NCBI Taxonomy" id="52904"/>
    <lineage>
        <taxon>Eukaryota</taxon>
        <taxon>Metazoa</taxon>
        <taxon>Chordata</taxon>
        <taxon>Craniata</taxon>
        <taxon>Vertebrata</taxon>
        <taxon>Euteleostomi</taxon>
        <taxon>Actinopterygii</taxon>
        <taxon>Neopterygii</taxon>
        <taxon>Teleostei</taxon>
        <taxon>Neoteleostei</taxon>
        <taxon>Acanthomorphata</taxon>
        <taxon>Carangaria</taxon>
        <taxon>Pleuronectiformes</taxon>
        <taxon>Pleuronectoidei</taxon>
        <taxon>Scophthalmidae</taxon>
        <taxon>Scophthalmus</taxon>
    </lineage>
</organism>
<evidence type="ECO:0000313" key="2">
    <source>
        <dbReference type="Proteomes" id="UP000438429"/>
    </source>
</evidence>
<gene>
    <name evidence="1" type="ORF">F2P81_025443</name>
</gene>
<sequence>MDTLSFFVYLIFESKALDATIDTTYFNEKLKQVLSSKDSLTPTCHHVAETLRLFVVSCDIYTVQTEQKHPMHRTNRSTKPLAHLSDSLFIRELSEEIVSRLASLA</sequence>